<evidence type="ECO:0000256" key="1">
    <source>
        <dbReference type="SAM" id="MobiDB-lite"/>
    </source>
</evidence>
<dbReference type="OrthoDB" id="8942143at2759"/>
<dbReference type="Proteomes" id="UP000075714">
    <property type="component" value="Unassembled WGS sequence"/>
</dbReference>
<keyword evidence="3" id="KW-1185">Reference proteome</keyword>
<feature type="region of interest" description="Disordered" evidence="1">
    <location>
        <begin position="1"/>
        <end position="105"/>
    </location>
</feature>
<name>A0A150GLP6_GONPE</name>
<evidence type="ECO:0000313" key="2">
    <source>
        <dbReference type="EMBL" id="KXZ50692.1"/>
    </source>
</evidence>
<sequence length="264" mass="28972">MRGTYKPETNVTYNSKGWHLKGTNRKRRQRAEQQQQQLGAVPSVKSGAEPAGKRTFADAFDVADHDARHAEASPRAAKPTERPGSGDRKPQDRGGLPCNDQQAASNLAAQRSTVEALIANAASTATCPTCRNPGRAVPTEAQPAIVVFWEQPVAVSVPAFYCDGCRSWHGLRPTALECLPHARSGWDLTPARRKYGTSVIWWHRSVLQRFDQLSHETTSRIGAERFCATMASAWELNGANVPAELSCSALVRRLRKAVQTWCKG</sequence>
<accession>A0A150GLP6</accession>
<comment type="caution">
    <text evidence="2">The sequence shown here is derived from an EMBL/GenBank/DDBJ whole genome shotgun (WGS) entry which is preliminary data.</text>
</comment>
<proteinExistence type="predicted"/>
<dbReference type="AlphaFoldDB" id="A0A150GLP6"/>
<reference evidence="3" key="1">
    <citation type="journal article" date="2016" name="Nat. Commun.">
        <title>The Gonium pectorale genome demonstrates co-option of cell cycle regulation during the evolution of multicellularity.</title>
        <authorList>
            <person name="Hanschen E.R."/>
            <person name="Marriage T.N."/>
            <person name="Ferris P.J."/>
            <person name="Hamaji T."/>
            <person name="Toyoda A."/>
            <person name="Fujiyama A."/>
            <person name="Neme R."/>
            <person name="Noguchi H."/>
            <person name="Minakuchi Y."/>
            <person name="Suzuki M."/>
            <person name="Kawai-Toyooka H."/>
            <person name="Smith D.R."/>
            <person name="Sparks H."/>
            <person name="Anderson J."/>
            <person name="Bakaric R."/>
            <person name="Luria V."/>
            <person name="Karger A."/>
            <person name="Kirschner M.W."/>
            <person name="Durand P.M."/>
            <person name="Michod R.E."/>
            <person name="Nozaki H."/>
            <person name="Olson B.J."/>
        </authorList>
    </citation>
    <scope>NUCLEOTIDE SEQUENCE [LARGE SCALE GENOMIC DNA]</scope>
    <source>
        <strain evidence="3">NIES-2863</strain>
    </source>
</reference>
<feature type="compositionally biased region" description="Basic residues" evidence="1">
    <location>
        <begin position="18"/>
        <end position="29"/>
    </location>
</feature>
<feature type="compositionally biased region" description="Basic and acidic residues" evidence="1">
    <location>
        <begin position="51"/>
        <end position="92"/>
    </location>
</feature>
<gene>
    <name evidence="2" type="ORF">GPECTOR_15g376</name>
</gene>
<dbReference type="EMBL" id="LSYV01000016">
    <property type="protein sequence ID" value="KXZ50692.1"/>
    <property type="molecule type" value="Genomic_DNA"/>
</dbReference>
<evidence type="ECO:0000313" key="3">
    <source>
        <dbReference type="Proteomes" id="UP000075714"/>
    </source>
</evidence>
<protein>
    <submittedName>
        <fullName evidence="2">Uncharacterized protein</fullName>
    </submittedName>
</protein>
<dbReference type="STRING" id="33097.A0A150GLP6"/>
<organism evidence="2 3">
    <name type="scientific">Gonium pectorale</name>
    <name type="common">Green alga</name>
    <dbReference type="NCBI Taxonomy" id="33097"/>
    <lineage>
        <taxon>Eukaryota</taxon>
        <taxon>Viridiplantae</taxon>
        <taxon>Chlorophyta</taxon>
        <taxon>core chlorophytes</taxon>
        <taxon>Chlorophyceae</taxon>
        <taxon>CS clade</taxon>
        <taxon>Chlamydomonadales</taxon>
        <taxon>Volvocaceae</taxon>
        <taxon>Gonium</taxon>
    </lineage>
</organism>